<keyword evidence="6" id="KW-1185">Reference proteome</keyword>
<name>A0AB34JQR8_PRYPA</name>
<evidence type="ECO:0000256" key="2">
    <source>
        <dbReference type="ARBA" id="ARBA00023253"/>
    </source>
</evidence>
<evidence type="ECO:0000256" key="4">
    <source>
        <dbReference type="SAM" id="Phobius"/>
    </source>
</evidence>
<gene>
    <name evidence="5" type="ORF">AB1Y20_019283</name>
</gene>
<keyword evidence="4" id="KW-0812">Transmembrane</keyword>
<dbReference type="InterPro" id="IPR029044">
    <property type="entry name" value="Nucleotide-diphossugar_trans"/>
</dbReference>
<dbReference type="Pfam" id="PF10250">
    <property type="entry name" value="O-FucT"/>
    <property type="match status" value="1"/>
</dbReference>
<dbReference type="GO" id="GO:0006004">
    <property type="term" value="P:fucose metabolic process"/>
    <property type="evidence" value="ECO:0007669"/>
    <property type="project" value="UniProtKB-KW"/>
</dbReference>
<evidence type="ECO:0000313" key="5">
    <source>
        <dbReference type="EMBL" id="KAL1524388.1"/>
    </source>
</evidence>
<keyword evidence="2" id="KW-0294">Fucose metabolism</keyword>
<keyword evidence="4" id="KW-0472">Membrane</keyword>
<sequence>MAIERKLLARASHAFRPLVGVAALSVLCIGALCLFVASPRAATREDASPSHRLTEAHAAETALVPKLPHVDGTAPHNVAPSTSPAAPPFRVPASVCETEEFQSEASRLNITVYVFAWRRMASLKRTIESLQRAEYCGRRIPLRVYIDGGAWPEVVEYVRAIEWVHGHKSVVSYHEQGLSLGIRGMWIRAARGGRPDEHVLPLEDDIEVSPLYYWWLMRAARAYGSFDDPAHVRAHRLVGISLYTPRLNEIAYPQTKWLPDKATDSPVFLLQVPCSWGALFLGSVWAEFLRFYEERVRPPFFNFSQEAAQRGTGKDREPLGDPRLFLPHSRSNVWPRSWKRFMIDFMFGRGYVMLYPSLRRQKAFSTTYMERGGHSAKDGKEEAIEIGSLRRDVDPLKTVQLQQLHDFATVCRRFHDLPPYHALPSFDLYHRRTALELLVSRGFAFTENIRWWGALRARTEARADLAAQYATLAATWSGMGDGAVGCAVDHLQVPHSEGGGAEGGVSARYLVYQPPGGIGEWVVALRNAVGIARALRRTLVLPHLMWGGGTSLPLNASELFDVAALQREVAGLVEMAAFLPLQLTPSRIILLRGKEPLLAPSRTYFDAVAGWRAVPSVWMSAQNGLAADYARLYGSCADKVLALSHVYAAFDGANDAHVQEWLDWTVVPTLLRAPPEVEQKADAIAERLRQDGAGFTCVHLADLDTAVLHAPEEHAAAGVDVAEPAASSRRGGSSACAAYDLEAVQPSGRQWVRELMREGAACAIDEEVMRLNLDELPQRETAFVIRDGKLALGEALARCAAAVPDVRFTNVTAAARASGVAVGGHEWPALEQAVCARATTLLLNRYSPLSAVLARRAIFHARHAAINPPLQLGWHRPNSQLCLPIFTKTARFDIVPNRFGILGQFGPDRKLHLSSTNMSRLIGPGGRIVANASVELDVFISNISHHLHKFEYTKENNRHGVTLSIPRPAGGWRTMTWHSLVIPITDAHYSYPMSTPWDRMDRLELYYSQPSPFQPKGDFVRIRNVYLRSSRSYSRSDTVSTRVSEEDVSSLSCRELARRLAAAVPSSTLSASWKISPKTNTADAPAPATEHSSSWRMYDLEGDGGESVPDWRPPAPAPASTSWKRTIRITIAVAATLAVALYLLRKRFGLVSFRWISKMNANRS</sequence>
<keyword evidence="3" id="KW-0119">Carbohydrate metabolism</keyword>
<dbReference type="SUPFAM" id="SSF53448">
    <property type="entry name" value="Nucleotide-diphospho-sugar transferases"/>
    <property type="match status" value="1"/>
</dbReference>
<dbReference type="Proteomes" id="UP001515480">
    <property type="component" value="Unassembled WGS sequence"/>
</dbReference>
<feature type="transmembrane region" description="Helical" evidence="4">
    <location>
        <begin position="1126"/>
        <end position="1144"/>
    </location>
</feature>
<dbReference type="GO" id="GO:0016740">
    <property type="term" value="F:transferase activity"/>
    <property type="evidence" value="ECO:0007669"/>
    <property type="project" value="UniProtKB-KW"/>
</dbReference>
<reference evidence="5 6" key="1">
    <citation type="journal article" date="2024" name="Science">
        <title>Giant polyketide synthase enzymes in the biosynthesis of giant marine polyether toxins.</title>
        <authorList>
            <person name="Fallon T.R."/>
            <person name="Shende V.V."/>
            <person name="Wierzbicki I.H."/>
            <person name="Pendleton A.L."/>
            <person name="Watervoot N.F."/>
            <person name="Auber R.P."/>
            <person name="Gonzalez D.J."/>
            <person name="Wisecaver J.H."/>
            <person name="Moore B.S."/>
        </authorList>
    </citation>
    <scope>NUCLEOTIDE SEQUENCE [LARGE SCALE GENOMIC DNA]</scope>
    <source>
        <strain evidence="5 6">12B1</strain>
    </source>
</reference>
<accession>A0AB34JQR8</accession>
<dbReference type="EMBL" id="JBGBPQ010000005">
    <property type="protein sequence ID" value="KAL1524388.1"/>
    <property type="molecule type" value="Genomic_DNA"/>
</dbReference>
<comment type="caution">
    <text evidence="5">The sequence shown here is derived from an EMBL/GenBank/DDBJ whole genome shotgun (WGS) entry which is preliminary data.</text>
</comment>
<evidence type="ECO:0008006" key="7">
    <source>
        <dbReference type="Google" id="ProtNLM"/>
    </source>
</evidence>
<dbReference type="PANTHER" id="PTHR33604">
    <property type="entry name" value="OSJNBA0004B13.7 PROTEIN"/>
    <property type="match status" value="1"/>
</dbReference>
<dbReference type="Gene3D" id="3.90.550.10">
    <property type="entry name" value="Spore Coat Polysaccharide Biosynthesis Protein SpsA, Chain A"/>
    <property type="match status" value="1"/>
</dbReference>
<proteinExistence type="predicted"/>
<keyword evidence="1" id="KW-0808">Transferase</keyword>
<dbReference type="InterPro" id="IPR019378">
    <property type="entry name" value="GDP-Fuc_O-FucTrfase"/>
</dbReference>
<organism evidence="5 6">
    <name type="scientific">Prymnesium parvum</name>
    <name type="common">Toxic golden alga</name>
    <dbReference type="NCBI Taxonomy" id="97485"/>
    <lineage>
        <taxon>Eukaryota</taxon>
        <taxon>Haptista</taxon>
        <taxon>Haptophyta</taxon>
        <taxon>Prymnesiophyceae</taxon>
        <taxon>Prymnesiales</taxon>
        <taxon>Prymnesiaceae</taxon>
        <taxon>Prymnesium</taxon>
    </lineage>
</organism>
<evidence type="ECO:0000313" key="6">
    <source>
        <dbReference type="Proteomes" id="UP001515480"/>
    </source>
</evidence>
<keyword evidence="4" id="KW-1133">Transmembrane helix</keyword>
<evidence type="ECO:0000256" key="1">
    <source>
        <dbReference type="ARBA" id="ARBA00022679"/>
    </source>
</evidence>
<dbReference type="AlphaFoldDB" id="A0AB34JQR8"/>
<evidence type="ECO:0000256" key="3">
    <source>
        <dbReference type="ARBA" id="ARBA00023277"/>
    </source>
</evidence>
<protein>
    <recommendedName>
        <fullName evidence="7">Protein xylosyltransferase</fullName>
    </recommendedName>
</protein>
<dbReference type="PANTHER" id="PTHR33604:SF3">
    <property type="entry name" value="OSJNBA0004B13.7 PROTEIN"/>
    <property type="match status" value="1"/>
</dbReference>